<protein>
    <recommendedName>
        <fullName evidence="4">Transposase</fullName>
    </recommendedName>
</protein>
<keyword evidence="3" id="KW-1185">Reference proteome</keyword>
<evidence type="ECO:0008006" key="4">
    <source>
        <dbReference type="Google" id="ProtNLM"/>
    </source>
</evidence>
<sequence>MNADHLAAWRLEMHGNPIGDPRRFDDDLSGTAEHRGAQVRHALTRLLRWAQACGVKAIPVEDLDLTDAKGRERRGRRKRFRQLISGIPTGRLRARLGSMADAAGIVIGVQGARHPGPERAHDARARAKGGRTPATSAPNTVRGARRARERQ</sequence>
<evidence type="ECO:0000313" key="2">
    <source>
        <dbReference type="EMBL" id="MBB5492380.1"/>
    </source>
</evidence>
<feature type="compositionally biased region" description="Basic and acidic residues" evidence="1">
    <location>
        <begin position="115"/>
        <end position="125"/>
    </location>
</feature>
<dbReference type="AlphaFoldDB" id="A0A840W5W9"/>
<name>A0A840W5W9_9ACTN</name>
<dbReference type="EMBL" id="JACHDO010000001">
    <property type="protein sequence ID" value="MBB5492380.1"/>
    <property type="molecule type" value="Genomic_DNA"/>
</dbReference>
<organism evidence="2 3">
    <name type="scientific">Nocardiopsis metallicus</name>
    <dbReference type="NCBI Taxonomy" id="179819"/>
    <lineage>
        <taxon>Bacteria</taxon>
        <taxon>Bacillati</taxon>
        <taxon>Actinomycetota</taxon>
        <taxon>Actinomycetes</taxon>
        <taxon>Streptosporangiales</taxon>
        <taxon>Nocardiopsidaceae</taxon>
        <taxon>Nocardiopsis</taxon>
    </lineage>
</organism>
<gene>
    <name evidence="2" type="ORF">HNR07_003517</name>
</gene>
<comment type="caution">
    <text evidence="2">The sequence shown here is derived from an EMBL/GenBank/DDBJ whole genome shotgun (WGS) entry which is preliminary data.</text>
</comment>
<evidence type="ECO:0000313" key="3">
    <source>
        <dbReference type="Proteomes" id="UP000579647"/>
    </source>
</evidence>
<proteinExistence type="predicted"/>
<evidence type="ECO:0000256" key="1">
    <source>
        <dbReference type="SAM" id="MobiDB-lite"/>
    </source>
</evidence>
<reference evidence="2 3" key="1">
    <citation type="submission" date="2020-08" db="EMBL/GenBank/DDBJ databases">
        <title>Sequencing the genomes of 1000 actinobacteria strains.</title>
        <authorList>
            <person name="Klenk H.-P."/>
        </authorList>
    </citation>
    <scope>NUCLEOTIDE SEQUENCE [LARGE SCALE GENOMIC DNA]</scope>
    <source>
        <strain evidence="2 3">DSM 44598</strain>
    </source>
</reference>
<accession>A0A840W5W9</accession>
<dbReference type="RefSeq" id="WP_246420364.1">
    <property type="nucleotide sequence ID" value="NZ_BAAAKM010000050.1"/>
</dbReference>
<dbReference type="Proteomes" id="UP000579647">
    <property type="component" value="Unassembled WGS sequence"/>
</dbReference>
<feature type="region of interest" description="Disordered" evidence="1">
    <location>
        <begin position="112"/>
        <end position="151"/>
    </location>
</feature>